<dbReference type="NCBIfam" id="TIGR02532">
    <property type="entry name" value="IV_pilin_GFxxxE"/>
    <property type="match status" value="1"/>
</dbReference>
<organism evidence="3 4">
    <name type="scientific">Lacipirellula parvula</name>
    <dbReference type="NCBI Taxonomy" id="2650471"/>
    <lineage>
        <taxon>Bacteria</taxon>
        <taxon>Pseudomonadati</taxon>
        <taxon>Planctomycetota</taxon>
        <taxon>Planctomycetia</taxon>
        <taxon>Pirellulales</taxon>
        <taxon>Lacipirellulaceae</taxon>
        <taxon>Lacipirellula</taxon>
    </lineage>
</organism>
<protein>
    <recommendedName>
        <fullName evidence="2">DUF1559 domain-containing protein</fullName>
    </recommendedName>
</protein>
<evidence type="ECO:0000256" key="1">
    <source>
        <dbReference type="SAM" id="Phobius"/>
    </source>
</evidence>
<dbReference type="PANTHER" id="PTHR30093:SF2">
    <property type="entry name" value="TYPE II SECRETION SYSTEM PROTEIN H"/>
    <property type="match status" value="1"/>
</dbReference>
<dbReference type="Pfam" id="PF07963">
    <property type="entry name" value="N_methyl"/>
    <property type="match status" value="1"/>
</dbReference>
<evidence type="ECO:0000313" key="4">
    <source>
        <dbReference type="Proteomes" id="UP000326837"/>
    </source>
</evidence>
<sequence>MTFLGIQSGRRASHSRRNAGFTLVELLVVIAIIGVLVALLLPAVQAAREAARRSQCQNNLKQMGLAWINHESAQKFLPSGGWGSQWSADPNRGFGKRQPGSWLYSMLPFMEQQQLYQLGKGTTIGTTQFQDASRQLHTTPVGAFMCPSRRPARLYLAQMGGLSGSFSFLAAIGQGEGVVKTDYAASSGDSTYTAAYDAEQLTQPGDYANAEVAGRNGSPLGGGINRCDDSADGFFQTGVSHFASEIKLKRIEDGTSNTYMVGEKWVGADQYEGTAATSGPNFSFGENQSAYTGWEWDQHRGAAKATATAAVAELRQPTQDQGGVGGNNPEVKFGSAHAGGFNMVFCDGSVHNLSYDIDYKTHGYLANRLDGQAVTAP</sequence>
<reference evidence="4" key="1">
    <citation type="submission" date="2019-10" db="EMBL/GenBank/DDBJ databases">
        <title>Lacipirellula parvula gen. nov., sp. nov., representing a lineage of planctomycetes widespread in freshwater anoxic habitats, and description of the family Lacipirellulaceae.</title>
        <authorList>
            <person name="Dedysh S.N."/>
            <person name="Kulichevskaya I.S."/>
            <person name="Beletsky A.V."/>
            <person name="Rakitin A.L."/>
            <person name="Mardanov A.V."/>
            <person name="Ivanova A.A."/>
            <person name="Saltykova V.X."/>
            <person name="Rijpstra W.I.C."/>
            <person name="Sinninghe Damste J.S."/>
            <person name="Ravin N.V."/>
        </authorList>
    </citation>
    <scope>NUCLEOTIDE SEQUENCE [LARGE SCALE GENOMIC DNA]</scope>
    <source>
        <strain evidence="4">PX69</strain>
    </source>
</reference>
<feature type="transmembrane region" description="Helical" evidence="1">
    <location>
        <begin position="21"/>
        <end position="44"/>
    </location>
</feature>
<dbReference type="InterPro" id="IPR012902">
    <property type="entry name" value="N_methyl_site"/>
</dbReference>
<dbReference type="Pfam" id="PF07596">
    <property type="entry name" value="SBP_bac_10"/>
    <property type="match status" value="1"/>
</dbReference>
<evidence type="ECO:0000259" key="2">
    <source>
        <dbReference type="Pfam" id="PF07596"/>
    </source>
</evidence>
<keyword evidence="1" id="KW-1133">Transmembrane helix</keyword>
<keyword evidence="1" id="KW-0472">Membrane</keyword>
<dbReference type="AlphaFoldDB" id="A0A5K7XDD9"/>
<dbReference type="SUPFAM" id="SSF54523">
    <property type="entry name" value="Pili subunits"/>
    <property type="match status" value="1"/>
</dbReference>
<gene>
    <name evidence="3" type="ORF">PLANPX_4436</name>
</gene>
<keyword evidence="1" id="KW-0812">Transmembrane</keyword>
<dbReference type="InterPro" id="IPR045584">
    <property type="entry name" value="Pilin-like"/>
</dbReference>
<name>A0A5K7XDD9_9BACT</name>
<feature type="domain" description="DUF1559" evidence="2">
    <location>
        <begin position="45"/>
        <end position="358"/>
    </location>
</feature>
<proteinExistence type="predicted"/>
<keyword evidence="4" id="KW-1185">Reference proteome</keyword>
<dbReference type="InterPro" id="IPR027558">
    <property type="entry name" value="Pre_pil_HX9DG_C"/>
</dbReference>
<dbReference type="Proteomes" id="UP000326837">
    <property type="component" value="Chromosome"/>
</dbReference>
<dbReference type="KEGG" id="lpav:PLANPX_4436"/>
<dbReference type="Gene3D" id="3.30.700.10">
    <property type="entry name" value="Glycoprotein, Type 4 Pilin"/>
    <property type="match status" value="1"/>
</dbReference>
<evidence type="ECO:0000313" key="3">
    <source>
        <dbReference type="EMBL" id="BBO34824.1"/>
    </source>
</evidence>
<dbReference type="PANTHER" id="PTHR30093">
    <property type="entry name" value="GENERAL SECRETION PATHWAY PROTEIN G"/>
    <property type="match status" value="1"/>
</dbReference>
<dbReference type="PROSITE" id="PS00409">
    <property type="entry name" value="PROKAR_NTER_METHYL"/>
    <property type="match status" value="1"/>
</dbReference>
<dbReference type="NCBIfam" id="TIGR04294">
    <property type="entry name" value="pre_pil_HX9DG"/>
    <property type="match status" value="1"/>
</dbReference>
<dbReference type="EMBL" id="AP021861">
    <property type="protein sequence ID" value="BBO34824.1"/>
    <property type="molecule type" value="Genomic_DNA"/>
</dbReference>
<accession>A0A5K7XDD9</accession>
<dbReference type="InterPro" id="IPR011453">
    <property type="entry name" value="DUF1559"/>
</dbReference>